<feature type="region of interest" description="Disordered" evidence="1">
    <location>
        <begin position="402"/>
        <end position="443"/>
    </location>
</feature>
<feature type="compositionally biased region" description="Basic residues" evidence="1">
    <location>
        <begin position="79"/>
        <end position="88"/>
    </location>
</feature>
<evidence type="ECO:0000313" key="2">
    <source>
        <dbReference type="EMBL" id="EKX47139.1"/>
    </source>
</evidence>
<dbReference type="KEGG" id="gtt:GUITHDRAFT_107050"/>
<evidence type="ECO:0000313" key="4">
    <source>
        <dbReference type="Proteomes" id="UP000011087"/>
    </source>
</evidence>
<gene>
    <name evidence="2" type="ORF">GUITHDRAFT_107050</name>
</gene>
<feature type="compositionally biased region" description="Basic and acidic residues" evidence="1">
    <location>
        <begin position="402"/>
        <end position="412"/>
    </location>
</feature>
<dbReference type="AlphaFoldDB" id="L1JG65"/>
<proteinExistence type="predicted"/>
<protein>
    <submittedName>
        <fullName evidence="2 3">Uncharacterized protein</fullName>
    </submittedName>
</protein>
<feature type="compositionally biased region" description="Polar residues" evidence="1">
    <location>
        <begin position="26"/>
        <end position="36"/>
    </location>
</feature>
<dbReference type="PaxDb" id="55529-EKX47139"/>
<dbReference type="GeneID" id="17303749"/>
<feature type="compositionally biased region" description="Polar residues" evidence="1">
    <location>
        <begin position="414"/>
        <end position="441"/>
    </location>
</feature>
<dbReference type="RefSeq" id="XP_005834119.1">
    <property type="nucleotide sequence ID" value="XM_005834062.1"/>
</dbReference>
<organism evidence="2">
    <name type="scientific">Guillardia theta (strain CCMP2712)</name>
    <name type="common">Cryptophyte</name>
    <dbReference type="NCBI Taxonomy" id="905079"/>
    <lineage>
        <taxon>Eukaryota</taxon>
        <taxon>Cryptophyceae</taxon>
        <taxon>Pyrenomonadales</taxon>
        <taxon>Geminigeraceae</taxon>
        <taxon>Guillardia</taxon>
    </lineage>
</organism>
<keyword evidence="4" id="KW-1185">Reference proteome</keyword>
<reference evidence="4" key="2">
    <citation type="submission" date="2012-11" db="EMBL/GenBank/DDBJ databases">
        <authorList>
            <person name="Kuo A."/>
            <person name="Curtis B.A."/>
            <person name="Tanifuji G."/>
            <person name="Burki F."/>
            <person name="Gruber A."/>
            <person name="Irimia M."/>
            <person name="Maruyama S."/>
            <person name="Arias M.C."/>
            <person name="Ball S.G."/>
            <person name="Gile G.H."/>
            <person name="Hirakawa Y."/>
            <person name="Hopkins J.F."/>
            <person name="Rensing S.A."/>
            <person name="Schmutz J."/>
            <person name="Symeonidi A."/>
            <person name="Elias M."/>
            <person name="Eveleigh R.J."/>
            <person name="Herman E.K."/>
            <person name="Klute M.J."/>
            <person name="Nakayama T."/>
            <person name="Obornik M."/>
            <person name="Reyes-Prieto A."/>
            <person name="Armbrust E.V."/>
            <person name="Aves S.J."/>
            <person name="Beiko R.G."/>
            <person name="Coutinho P."/>
            <person name="Dacks J.B."/>
            <person name="Durnford D.G."/>
            <person name="Fast N.M."/>
            <person name="Green B.R."/>
            <person name="Grisdale C."/>
            <person name="Hempe F."/>
            <person name="Henrissat B."/>
            <person name="Hoppner M.P."/>
            <person name="Ishida K.-I."/>
            <person name="Kim E."/>
            <person name="Koreny L."/>
            <person name="Kroth P.G."/>
            <person name="Liu Y."/>
            <person name="Malik S.-B."/>
            <person name="Maier U.G."/>
            <person name="McRose D."/>
            <person name="Mock T."/>
            <person name="Neilson J.A."/>
            <person name="Onodera N.T."/>
            <person name="Poole A.M."/>
            <person name="Pritham E.J."/>
            <person name="Richards T.A."/>
            <person name="Rocap G."/>
            <person name="Roy S.W."/>
            <person name="Sarai C."/>
            <person name="Schaack S."/>
            <person name="Shirato S."/>
            <person name="Slamovits C.H."/>
            <person name="Spencer D.F."/>
            <person name="Suzuki S."/>
            <person name="Worden A.Z."/>
            <person name="Zauner S."/>
            <person name="Barry K."/>
            <person name="Bell C."/>
            <person name="Bharti A.K."/>
            <person name="Crow J.A."/>
            <person name="Grimwood J."/>
            <person name="Kramer R."/>
            <person name="Lindquist E."/>
            <person name="Lucas S."/>
            <person name="Salamov A."/>
            <person name="McFadden G.I."/>
            <person name="Lane C.E."/>
            <person name="Keeling P.J."/>
            <person name="Gray M.W."/>
            <person name="Grigoriev I.V."/>
            <person name="Archibald J.M."/>
        </authorList>
    </citation>
    <scope>NUCLEOTIDE SEQUENCE</scope>
    <source>
        <strain evidence="4">CCMP2712</strain>
    </source>
</reference>
<dbReference type="eggNOG" id="ENOG502SFZV">
    <property type="taxonomic scope" value="Eukaryota"/>
</dbReference>
<reference evidence="3" key="3">
    <citation type="submission" date="2015-06" db="UniProtKB">
        <authorList>
            <consortium name="EnsemblProtists"/>
        </authorList>
    </citation>
    <scope>IDENTIFICATION</scope>
</reference>
<dbReference type="HOGENOM" id="CLU_400352_0_0_1"/>
<feature type="region of interest" description="Disordered" evidence="1">
    <location>
        <begin position="17"/>
        <end position="119"/>
    </location>
</feature>
<accession>L1JG65</accession>
<reference evidence="2 4" key="1">
    <citation type="journal article" date="2012" name="Nature">
        <title>Algal genomes reveal evolutionary mosaicism and the fate of nucleomorphs.</title>
        <authorList>
            <consortium name="DOE Joint Genome Institute"/>
            <person name="Curtis B.A."/>
            <person name="Tanifuji G."/>
            <person name="Burki F."/>
            <person name="Gruber A."/>
            <person name="Irimia M."/>
            <person name="Maruyama S."/>
            <person name="Arias M.C."/>
            <person name="Ball S.G."/>
            <person name="Gile G.H."/>
            <person name="Hirakawa Y."/>
            <person name="Hopkins J.F."/>
            <person name="Kuo A."/>
            <person name="Rensing S.A."/>
            <person name="Schmutz J."/>
            <person name="Symeonidi A."/>
            <person name="Elias M."/>
            <person name="Eveleigh R.J."/>
            <person name="Herman E.K."/>
            <person name="Klute M.J."/>
            <person name="Nakayama T."/>
            <person name="Obornik M."/>
            <person name="Reyes-Prieto A."/>
            <person name="Armbrust E.V."/>
            <person name="Aves S.J."/>
            <person name="Beiko R.G."/>
            <person name="Coutinho P."/>
            <person name="Dacks J.B."/>
            <person name="Durnford D.G."/>
            <person name="Fast N.M."/>
            <person name="Green B.R."/>
            <person name="Grisdale C.J."/>
            <person name="Hempel F."/>
            <person name="Henrissat B."/>
            <person name="Hoppner M.P."/>
            <person name="Ishida K."/>
            <person name="Kim E."/>
            <person name="Koreny L."/>
            <person name="Kroth P.G."/>
            <person name="Liu Y."/>
            <person name="Malik S.B."/>
            <person name="Maier U.G."/>
            <person name="McRose D."/>
            <person name="Mock T."/>
            <person name="Neilson J.A."/>
            <person name="Onodera N.T."/>
            <person name="Poole A.M."/>
            <person name="Pritham E.J."/>
            <person name="Richards T.A."/>
            <person name="Rocap G."/>
            <person name="Roy S.W."/>
            <person name="Sarai C."/>
            <person name="Schaack S."/>
            <person name="Shirato S."/>
            <person name="Slamovits C.H."/>
            <person name="Spencer D.F."/>
            <person name="Suzuki S."/>
            <person name="Worden A.Z."/>
            <person name="Zauner S."/>
            <person name="Barry K."/>
            <person name="Bell C."/>
            <person name="Bharti A.K."/>
            <person name="Crow J.A."/>
            <person name="Grimwood J."/>
            <person name="Kramer R."/>
            <person name="Lindquist E."/>
            <person name="Lucas S."/>
            <person name="Salamov A."/>
            <person name="McFadden G.I."/>
            <person name="Lane C.E."/>
            <person name="Keeling P.J."/>
            <person name="Gray M.W."/>
            <person name="Grigoriev I.V."/>
            <person name="Archibald J.M."/>
        </authorList>
    </citation>
    <scope>NUCLEOTIDE SEQUENCE</scope>
    <source>
        <strain evidence="2 4">CCMP2712</strain>
    </source>
</reference>
<dbReference type="EMBL" id="JH992991">
    <property type="protein sequence ID" value="EKX47139.1"/>
    <property type="molecule type" value="Genomic_DNA"/>
</dbReference>
<feature type="compositionally biased region" description="Basic and acidic residues" evidence="1">
    <location>
        <begin position="193"/>
        <end position="205"/>
    </location>
</feature>
<evidence type="ECO:0000313" key="3">
    <source>
        <dbReference type="EnsemblProtists" id="EKX47139"/>
    </source>
</evidence>
<sequence length="688" mass="77844">MMILLCFAFRPRFFRRPRKKADHPAGQQTEEASSHGSGAPPAQQQADSAGPSAPSHAPSQDKPSADAAQPSAAEAKASRPVRRRHKPRTEKSRPVSVNDPAGASATETHHMPSDSQPHVGDAFLASSLVPWRVDAPEFVPHVALQDEAVLACGPAHVAMPGSTQSKKNKRNKPQQQQQQRRTRPEAASDDAQGEGKEKRSNRRVEEEEESAKGTYESLPNANDHDKQSKKQGARRQKGPQDNQLKEDKKSTLNMKENISKHNNDKRRKWWKILQEDDPISLEPIGQLRYEPFDLKANDDISVWFDPQILANYLVSSGTFTHPVSRRPITKEDCEALDRHLAACRLKKVGVKEVFEFKERLNDPTERITGLYRAPPPPNLTPPPAALREQAAAIMEAVFGGRTRERETGRPENRFQGQQRGFRNDRNVPTGQSANFGSQQRSMAGVGREENFPFLIDDDEDFFPSYGNDARRRVEEVQEDFPQLVGTGYINRPAQPPQYVRRNVSNYVCRLSAEYKERMSIQGVVGCIFFISTAGSKNRKKVCNKDVQALFQTSCNIKWIDDTKLYVLVKEAEEEEVMQRLKTTPFTAKMEGSSVYRLGELTRAIEADGKYEPKDHRGLSVQRLVLPTMGDLRFIVLKLCETFSQSYSEERESLEGEEDDYETWLQVEPVHDDVMLRQVLLELERGYLM</sequence>
<name>L1JG65_GUITC</name>
<dbReference type="EnsemblProtists" id="EKX47139">
    <property type="protein sequence ID" value="EKX47139"/>
    <property type="gene ID" value="GUITHDRAFT_107050"/>
</dbReference>
<feature type="region of interest" description="Disordered" evidence="1">
    <location>
        <begin position="157"/>
        <end position="263"/>
    </location>
</feature>
<dbReference type="Proteomes" id="UP000011087">
    <property type="component" value="Unassembled WGS sequence"/>
</dbReference>
<dbReference type="OrthoDB" id="207284at2759"/>
<feature type="compositionally biased region" description="Low complexity" evidence="1">
    <location>
        <begin position="46"/>
        <end position="75"/>
    </location>
</feature>
<evidence type="ECO:0000256" key="1">
    <source>
        <dbReference type="SAM" id="MobiDB-lite"/>
    </source>
</evidence>